<dbReference type="Proteomes" id="UP001152562">
    <property type="component" value="Unassembled WGS sequence"/>
</dbReference>
<proteinExistence type="predicted"/>
<evidence type="ECO:0000313" key="2">
    <source>
        <dbReference type="EMBL" id="CAH4035088.1"/>
    </source>
</evidence>
<keyword evidence="1" id="KW-0472">Membrane</keyword>
<dbReference type="EMBL" id="CALOZG010000042">
    <property type="protein sequence ID" value="CAH4035088.1"/>
    <property type="molecule type" value="Genomic_DNA"/>
</dbReference>
<keyword evidence="3" id="KW-1185">Reference proteome</keyword>
<dbReference type="InterPro" id="IPR009003">
    <property type="entry name" value="Peptidase_S1_PA"/>
</dbReference>
<evidence type="ECO:0008006" key="4">
    <source>
        <dbReference type="Google" id="ProtNLM"/>
    </source>
</evidence>
<evidence type="ECO:0000256" key="1">
    <source>
        <dbReference type="SAM" id="Phobius"/>
    </source>
</evidence>
<sequence>METAELMAKLPVQAWLSTKFQFVVIKESKNSTSIINQQYVLTAAHCLVGYHGGYLERSRFKHPTPDEDRMLSLLVIFFAGTSIPLSYVVELYN</sequence>
<dbReference type="SUPFAM" id="SSF50494">
    <property type="entry name" value="Trypsin-like serine proteases"/>
    <property type="match status" value="1"/>
</dbReference>
<protein>
    <recommendedName>
        <fullName evidence="4">Peptidase S1 domain-containing protein</fullName>
    </recommendedName>
</protein>
<dbReference type="AlphaFoldDB" id="A0A9P0TS94"/>
<organism evidence="2 3">
    <name type="scientific">Pieris brassicae</name>
    <name type="common">White butterfly</name>
    <name type="synonym">Large white butterfly</name>
    <dbReference type="NCBI Taxonomy" id="7116"/>
    <lineage>
        <taxon>Eukaryota</taxon>
        <taxon>Metazoa</taxon>
        <taxon>Ecdysozoa</taxon>
        <taxon>Arthropoda</taxon>
        <taxon>Hexapoda</taxon>
        <taxon>Insecta</taxon>
        <taxon>Pterygota</taxon>
        <taxon>Neoptera</taxon>
        <taxon>Endopterygota</taxon>
        <taxon>Lepidoptera</taxon>
        <taxon>Glossata</taxon>
        <taxon>Ditrysia</taxon>
        <taxon>Papilionoidea</taxon>
        <taxon>Pieridae</taxon>
        <taxon>Pierinae</taxon>
        <taxon>Pieris</taxon>
    </lineage>
</organism>
<evidence type="ECO:0000313" key="3">
    <source>
        <dbReference type="Proteomes" id="UP001152562"/>
    </source>
</evidence>
<keyword evidence="1" id="KW-1133">Transmembrane helix</keyword>
<accession>A0A9P0TS94</accession>
<name>A0A9P0TS94_PIEBR</name>
<reference evidence="2" key="1">
    <citation type="submission" date="2022-05" db="EMBL/GenBank/DDBJ databases">
        <authorList>
            <person name="Okamura Y."/>
        </authorList>
    </citation>
    <scope>NUCLEOTIDE SEQUENCE</scope>
</reference>
<gene>
    <name evidence="2" type="ORF">PIBRA_LOCUS11193</name>
</gene>
<dbReference type="InterPro" id="IPR043504">
    <property type="entry name" value="Peptidase_S1_PA_chymotrypsin"/>
</dbReference>
<feature type="transmembrane region" description="Helical" evidence="1">
    <location>
        <begin position="70"/>
        <end position="89"/>
    </location>
</feature>
<comment type="caution">
    <text evidence="2">The sequence shown here is derived from an EMBL/GenBank/DDBJ whole genome shotgun (WGS) entry which is preliminary data.</text>
</comment>
<dbReference type="Gene3D" id="2.40.10.10">
    <property type="entry name" value="Trypsin-like serine proteases"/>
    <property type="match status" value="1"/>
</dbReference>
<keyword evidence="1" id="KW-0812">Transmembrane</keyword>